<evidence type="ECO:0000256" key="3">
    <source>
        <dbReference type="ARBA" id="ARBA00022630"/>
    </source>
</evidence>
<evidence type="ECO:0000313" key="8">
    <source>
        <dbReference type="Proteomes" id="UP000826775"/>
    </source>
</evidence>
<organism evidence="7 8">
    <name type="scientific">Helicobacter gastrocanis</name>
    <dbReference type="NCBI Taxonomy" id="2849641"/>
    <lineage>
        <taxon>Bacteria</taxon>
        <taxon>Pseudomonadati</taxon>
        <taxon>Campylobacterota</taxon>
        <taxon>Epsilonproteobacteria</taxon>
        <taxon>Campylobacterales</taxon>
        <taxon>Helicobacteraceae</taxon>
        <taxon>Helicobacter</taxon>
    </lineage>
</organism>
<evidence type="ECO:0000256" key="5">
    <source>
        <dbReference type="ARBA" id="ARBA00023002"/>
    </source>
</evidence>
<dbReference type="Gene3D" id="3.50.50.100">
    <property type="match status" value="1"/>
</dbReference>
<protein>
    <submittedName>
        <fullName evidence="7">NADH dehydrogenase</fullName>
    </submittedName>
</protein>
<dbReference type="SUPFAM" id="SSF51905">
    <property type="entry name" value="FAD/NAD(P)-binding domain"/>
    <property type="match status" value="2"/>
</dbReference>
<keyword evidence="3" id="KW-0285">Flavoprotein</keyword>
<dbReference type="PANTHER" id="PTHR42913:SF3">
    <property type="entry name" value="64 KDA MITOCHONDRIAL NADH DEHYDROGENASE (EUROFUNG)"/>
    <property type="match status" value="1"/>
</dbReference>
<dbReference type="Pfam" id="PF07992">
    <property type="entry name" value="Pyr_redox_2"/>
    <property type="match status" value="1"/>
</dbReference>
<keyword evidence="5" id="KW-0560">Oxidoreductase</keyword>
<dbReference type="RefSeq" id="WP_221279276.1">
    <property type="nucleotide sequence ID" value="NZ_AP024814.1"/>
</dbReference>
<accession>A0ABM7SC95</accession>
<name>A0ABM7SC95_9HELI</name>
<proteinExistence type="inferred from homology"/>
<dbReference type="EMBL" id="AP024814">
    <property type="protein sequence ID" value="BCZ18012.1"/>
    <property type="molecule type" value="Genomic_DNA"/>
</dbReference>
<reference evidence="7 8" key="1">
    <citation type="submission" date="2021-07" db="EMBL/GenBank/DDBJ databases">
        <title>Novel Helicobacter sp. Isolated from a dog.</title>
        <authorList>
            <person name="Rimbara E."/>
            <person name="Suzuki M."/>
        </authorList>
    </citation>
    <scope>NUCLEOTIDE SEQUENCE [LARGE SCALE GENOMIC DNA]</scope>
    <source>
        <strain evidence="8">NHP19-003</strain>
    </source>
</reference>
<evidence type="ECO:0000256" key="1">
    <source>
        <dbReference type="ARBA" id="ARBA00001974"/>
    </source>
</evidence>
<comment type="cofactor">
    <cofactor evidence="1">
        <name>FAD</name>
        <dbReference type="ChEBI" id="CHEBI:57692"/>
    </cofactor>
</comment>
<evidence type="ECO:0000256" key="4">
    <source>
        <dbReference type="ARBA" id="ARBA00022827"/>
    </source>
</evidence>
<evidence type="ECO:0000259" key="6">
    <source>
        <dbReference type="Pfam" id="PF07992"/>
    </source>
</evidence>
<dbReference type="Proteomes" id="UP000826775">
    <property type="component" value="Chromosome"/>
</dbReference>
<dbReference type="InterPro" id="IPR051169">
    <property type="entry name" value="NADH-Q_oxidoreductase"/>
</dbReference>
<gene>
    <name evidence="7" type="ORF">NHP190003_12940</name>
</gene>
<keyword evidence="8" id="KW-1185">Reference proteome</keyword>
<dbReference type="PANTHER" id="PTHR42913">
    <property type="entry name" value="APOPTOSIS-INDUCING FACTOR 1"/>
    <property type="match status" value="1"/>
</dbReference>
<keyword evidence="4" id="KW-0274">FAD</keyword>
<sequence length="368" mass="40108">MQEVLVLGAGYASLAFVKSLPKEVLQSHSFTLVSQSYQHSVQVLLHDVVAGLPGCHAMSLTEILPPEVRFVQDEVLEIKEGMVVGQKQEHPYTKLVVGLGFAPESFGVVGVKDHTHALSHYKQCQELHQKLQSAVQQSHKPLEIVVCGAGFSGVELVGALADAFSGSVNLTCIEAMPKILPMFVPKLAIKAQGYLERLGVRLKVGAKILECLENGVIVETQGQKEQIEADFIFWTCGVKGSPVIENSPFFKSARSRVEVNSFLEPIGLEKWGVFVLGDCALFKDLQNRPIAPTAQLATQMGAYLGAQFKNVLSGKPPTNPFVYKPKGTICSLGTRYAIGQVGVFCLTGRLALWLKSAIECRHRRALKL</sequence>
<feature type="domain" description="FAD/NAD(P)-binding" evidence="6">
    <location>
        <begin position="3"/>
        <end position="301"/>
    </location>
</feature>
<dbReference type="InterPro" id="IPR036188">
    <property type="entry name" value="FAD/NAD-bd_sf"/>
</dbReference>
<evidence type="ECO:0000256" key="2">
    <source>
        <dbReference type="ARBA" id="ARBA00005272"/>
    </source>
</evidence>
<dbReference type="InterPro" id="IPR023753">
    <property type="entry name" value="FAD/NAD-binding_dom"/>
</dbReference>
<evidence type="ECO:0000313" key="7">
    <source>
        <dbReference type="EMBL" id="BCZ18012.1"/>
    </source>
</evidence>
<comment type="similarity">
    <text evidence="2">Belongs to the NADH dehydrogenase family.</text>
</comment>